<feature type="compositionally biased region" description="Polar residues" evidence="1">
    <location>
        <begin position="233"/>
        <end position="251"/>
    </location>
</feature>
<reference evidence="2 3" key="1">
    <citation type="journal article" date="2023" name="Plants (Basel)">
        <title>Bridging the Gap: Combining Genomics and Transcriptomics Approaches to Understand Stylosanthes scabra, an Orphan Legume from the Brazilian Caatinga.</title>
        <authorList>
            <person name="Ferreira-Neto J.R.C."/>
            <person name="da Silva M.D."/>
            <person name="Binneck E."/>
            <person name="de Melo N.F."/>
            <person name="da Silva R.H."/>
            <person name="de Melo A.L.T.M."/>
            <person name="Pandolfi V."/>
            <person name="Bustamante F.O."/>
            <person name="Brasileiro-Vidal A.C."/>
            <person name="Benko-Iseppon A.M."/>
        </authorList>
    </citation>
    <scope>NUCLEOTIDE SEQUENCE [LARGE SCALE GENOMIC DNA]</scope>
    <source>
        <tissue evidence="2">Leaves</tissue>
    </source>
</reference>
<accession>A0ABU6X7G6</accession>
<comment type="caution">
    <text evidence="2">The sequence shown here is derived from an EMBL/GenBank/DDBJ whole genome shotgun (WGS) entry which is preliminary data.</text>
</comment>
<keyword evidence="3" id="KW-1185">Reference proteome</keyword>
<sequence>MKGDESFIAPVRGRIRYKTRKSVKFTYKSPTNVFMTTRTTLLYLQRSIIRKFGLNGRKRVKIYYRILISVVAQCMQYGCLAVKGDDDLQILLHCRKQFPEVRTTELFVEIADSRVSSGGSAPNPRPVIVGGASGSRNQCEIDIPQVTSPSFDFNLQAEAATGGNELGNSRSFGELGVAMAATPQPVSPPAFEGVPDPDPHVGEALRPDDSDVEPEFIEGDSDDEAGLIPPPQRGTSSSGTQQYPPHLSNLNLDALSGPS</sequence>
<evidence type="ECO:0000256" key="1">
    <source>
        <dbReference type="SAM" id="MobiDB-lite"/>
    </source>
</evidence>
<organism evidence="2 3">
    <name type="scientific">Stylosanthes scabra</name>
    <dbReference type="NCBI Taxonomy" id="79078"/>
    <lineage>
        <taxon>Eukaryota</taxon>
        <taxon>Viridiplantae</taxon>
        <taxon>Streptophyta</taxon>
        <taxon>Embryophyta</taxon>
        <taxon>Tracheophyta</taxon>
        <taxon>Spermatophyta</taxon>
        <taxon>Magnoliopsida</taxon>
        <taxon>eudicotyledons</taxon>
        <taxon>Gunneridae</taxon>
        <taxon>Pentapetalae</taxon>
        <taxon>rosids</taxon>
        <taxon>fabids</taxon>
        <taxon>Fabales</taxon>
        <taxon>Fabaceae</taxon>
        <taxon>Papilionoideae</taxon>
        <taxon>50 kb inversion clade</taxon>
        <taxon>dalbergioids sensu lato</taxon>
        <taxon>Dalbergieae</taxon>
        <taxon>Pterocarpus clade</taxon>
        <taxon>Stylosanthes</taxon>
    </lineage>
</organism>
<feature type="region of interest" description="Disordered" evidence="1">
    <location>
        <begin position="182"/>
        <end position="259"/>
    </location>
</feature>
<proteinExistence type="predicted"/>
<evidence type="ECO:0000313" key="3">
    <source>
        <dbReference type="Proteomes" id="UP001341840"/>
    </source>
</evidence>
<protein>
    <submittedName>
        <fullName evidence="2">Uncharacterized protein</fullName>
    </submittedName>
</protein>
<dbReference type="Proteomes" id="UP001341840">
    <property type="component" value="Unassembled WGS sequence"/>
</dbReference>
<feature type="compositionally biased region" description="Basic and acidic residues" evidence="1">
    <location>
        <begin position="197"/>
        <end position="209"/>
    </location>
</feature>
<dbReference type="EMBL" id="JASCZI010211526">
    <property type="protein sequence ID" value="MED6193792.1"/>
    <property type="molecule type" value="Genomic_DNA"/>
</dbReference>
<evidence type="ECO:0000313" key="2">
    <source>
        <dbReference type="EMBL" id="MED6193792.1"/>
    </source>
</evidence>
<feature type="compositionally biased region" description="Acidic residues" evidence="1">
    <location>
        <begin position="210"/>
        <end position="225"/>
    </location>
</feature>
<gene>
    <name evidence="2" type="ORF">PIB30_022707</name>
</gene>
<name>A0ABU6X7G6_9FABA</name>